<name>A0A8X6LP75_TRICU</name>
<dbReference type="Proteomes" id="UP000887116">
    <property type="component" value="Unassembled WGS sequence"/>
</dbReference>
<accession>A0A8X6LP75</accession>
<comment type="caution">
    <text evidence="3">The sequence shown here is derived from an EMBL/GenBank/DDBJ whole genome shotgun (WGS) entry which is preliminary data.</text>
</comment>
<evidence type="ECO:0000313" key="3">
    <source>
        <dbReference type="EMBL" id="GFR15567.1"/>
    </source>
</evidence>
<organism evidence="3 4">
    <name type="scientific">Trichonephila clavata</name>
    <name type="common">Joro spider</name>
    <name type="synonym">Nephila clavata</name>
    <dbReference type="NCBI Taxonomy" id="2740835"/>
    <lineage>
        <taxon>Eukaryota</taxon>
        <taxon>Metazoa</taxon>
        <taxon>Ecdysozoa</taxon>
        <taxon>Arthropoda</taxon>
        <taxon>Chelicerata</taxon>
        <taxon>Arachnida</taxon>
        <taxon>Araneae</taxon>
        <taxon>Araneomorphae</taxon>
        <taxon>Entelegynae</taxon>
        <taxon>Araneoidea</taxon>
        <taxon>Nephilidae</taxon>
        <taxon>Trichonephila</taxon>
    </lineage>
</organism>
<dbReference type="OrthoDB" id="6435439at2759"/>
<evidence type="ECO:0000256" key="1">
    <source>
        <dbReference type="SAM" id="Phobius"/>
    </source>
</evidence>
<keyword evidence="1" id="KW-0812">Transmembrane</keyword>
<evidence type="ECO:0000256" key="2">
    <source>
        <dbReference type="SAM" id="SignalP"/>
    </source>
</evidence>
<protein>
    <submittedName>
        <fullName evidence="3">Uncharacterized protein</fullName>
    </submittedName>
</protein>
<feature type="signal peptide" evidence="2">
    <location>
        <begin position="1"/>
        <end position="21"/>
    </location>
</feature>
<gene>
    <name evidence="3" type="primary">AVEN_194609_1</name>
    <name evidence="3" type="ORF">TNCT_93231</name>
</gene>
<evidence type="ECO:0000313" key="4">
    <source>
        <dbReference type="Proteomes" id="UP000887116"/>
    </source>
</evidence>
<keyword evidence="1" id="KW-0472">Membrane</keyword>
<dbReference type="EMBL" id="BMAO01037137">
    <property type="protein sequence ID" value="GFR15567.1"/>
    <property type="molecule type" value="Genomic_DNA"/>
</dbReference>
<dbReference type="AlphaFoldDB" id="A0A8X6LP75"/>
<keyword evidence="4" id="KW-1185">Reference proteome</keyword>
<feature type="chain" id="PRO_5036450554" evidence="2">
    <location>
        <begin position="22"/>
        <end position="180"/>
    </location>
</feature>
<sequence>MRFAVASILLCLVVAFISTSAHKYSTPVGKIATAPPKPTPPPSSTNVHKKYVDFDLKSQSSRYGKGDPYYYYHYGPDYYKSYEPYYYGHHDDYYPYSYGKGHGYYHMIPYVLGGFGMLLLPLLTLMLTLAVNIAPASNIPTAVTTASAKILGSFNSTKLIEELVDKLDSAISKYGRMNDL</sequence>
<proteinExistence type="predicted"/>
<feature type="transmembrane region" description="Helical" evidence="1">
    <location>
        <begin position="107"/>
        <end position="131"/>
    </location>
</feature>
<reference evidence="3" key="1">
    <citation type="submission" date="2020-07" db="EMBL/GenBank/DDBJ databases">
        <title>Multicomponent nature underlies the extraordinary mechanical properties of spider dragline silk.</title>
        <authorList>
            <person name="Kono N."/>
            <person name="Nakamura H."/>
            <person name="Mori M."/>
            <person name="Yoshida Y."/>
            <person name="Ohtoshi R."/>
            <person name="Malay A.D."/>
            <person name="Moran D.A.P."/>
            <person name="Tomita M."/>
            <person name="Numata K."/>
            <person name="Arakawa K."/>
        </authorList>
    </citation>
    <scope>NUCLEOTIDE SEQUENCE</scope>
</reference>
<keyword evidence="1" id="KW-1133">Transmembrane helix</keyword>
<keyword evidence="2" id="KW-0732">Signal</keyword>